<dbReference type="Pfam" id="PF00248">
    <property type="entry name" value="Aldo_ket_red"/>
    <property type="match status" value="1"/>
</dbReference>
<organism evidence="3 4">
    <name type="scientific">Mycolicibacterium flavescens</name>
    <name type="common">Mycobacterium flavescens</name>
    <dbReference type="NCBI Taxonomy" id="1776"/>
    <lineage>
        <taxon>Bacteria</taxon>
        <taxon>Bacillati</taxon>
        <taxon>Actinomycetota</taxon>
        <taxon>Actinomycetes</taxon>
        <taxon>Mycobacteriales</taxon>
        <taxon>Mycobacteriaceae</taxon>
        <taxon>Mycolicibacterium</taxon>
    </lineage>
</organism>
<dbReference type="SUPFAM" id="SSF51430">
    <property type="entry name" value="NAD(P)-linked oxidoreductase"/>
    <property type="match status" value="1"/>
</dbReference>
<dbReference type="EMBL" id="MIHA01000023">
    <property type="protein sequence ID" value="ODQ87283.1"/>
    <property type="molecule type" value="Genomic_DNA"/>
</dbReference>
<reference evidence="4" key="1">
    <citation type="submission" date="2016-09" db="EMBL/GenBank/DDBJ databases">
        <authorList>
            <person name="Greninger A.L."/>
            <person name="Jerome K.R."/>
            <person name="Mcnair B."/>
            <person name="Wallis C."/>
            <person name="Fang F."/>
        </authorList>
    </citation>
    <scope>NUCLEOTIDE SEQUENCE [LARGE SCALE GENOMIC DNA]</scope>
    <source>
        <strain evidence="4">M6</strain>
    </source>
</reference>
<dbReference type="InterPro" id="IPR020471">
    <property type="entry name" value="AKR"/>
</dbReference>
<dbReference type="PRINTS" id="PR00069">
    <property type="entry name" value="ALDKETRDTASE"/>
</dbReference>
<dbReference type="PANTHER" id="PTHR43625">
    <property type="entry name" value="AFLATOXIN B1 ALDEHYDE REDUCTASE"/>
    <property type="match status" value="1"/>
</dbReference>
<dbReference type="STRING" id="1776.BHQ18_24210"/>
<dbReference type="InterPro" id="IPR023210">
    <property type="entry name" value="NADP_OxRdtase_dom"/>
</dbReference>
<protein>
    <submittedName>
        <fullName evidence="3">Oxidoreductase</fullName>
    </submittedName>
</protein>
<gene>
    <name evidence="3" type="ORF">BHQ18_24210</name>
</gene>
<evidence type="ECO:0000256" key="1">
    <source>
        <dbReference type="ARBA" id="ARBA00023002"/>
    </source>
</evidence>
<dbReference type="CDD" id="cd19088">
    <property type="entry name" value="AKR_AKR13B1"/>
    <property type="match status" value="1"/>
</dbReference>
<accession>A0A1E3RBK6</accession>
<dbReference type="AlphaFoldDB" id="A0A1E3RBK6"/>
<dbReference type="InterPro" id="IPR036812">
    <property type="entry name" value="NAD(P)_OxRdtase_dom_sf"/>
</dbReference>
<keyword evidence="4" id="KW-1185">Reference proteome</keyword>
<evidence type="ECO:0000313" key="3">
    <source>
        <dbReference type="EMBL" id="ODQ87283.1"/>
    </source>
</evidence>
<name>A0A1E3RBK6_MYCFV</name>
<dbReference type="OrthoDB" id="9768793at2"/>
<feature type="domain" description="NADP-dependent oxidoreductase" evidence="2">
    <location>
        <begin position="21"/>
        <end position="282"/>
    </location>
</feature>
<dbReference type="RefSeq" id="WP_069416201.1">
    <property type="nucleotide sequence ID" value="NZ_JACKUL010000010.1"/>
</dbReference>
<dbReference type="NCBIfam" id="NF007695">
    <property type="entry name" value="PRK10376.1"/>
    <property type="match status" value="1"/>
</dbReference>
<dbReference type="PANTHER" id="PTHR43625:SF40">
    <property type="entry name" value="ALDO-KETO REDUCTASE YAKC [NADP(+)]"/>
    <property type="match status" value="1"/>
</dbReference>
<dbReference type="GO" id="GO:0016491">
    <property type="term" value="F:oxidoreductase activity"/>
    <property type="evidence" value="ECO:0007669"/>
    <property type="project" value="UniProtKB-KW"/>
</dbReference>
<dbReference type="InterPro" id="IPR050791">
    <property type="entry name" value="Aldo-Keto_reductase"/>
</dbReference>
<dbReference type="Gene3D" id="3.20.20.100">
    <property type="entry name" value="NADP-dependent oxidoreductase domain"/>
    <property type="match status" value="1"/>
</dbReference>
<keyword evidence="1" id="KW-0560">Oxidoreductase</keyword>
<evidence type="ECO:0000259" key="2">
    <source>
        <dbReference type="Pfam" id="PF00248"/>
    </source>
</evidence>
<sequence length="288" mass="31205">MTTPTAHASGTYTLGDLTVHRLGYGSMRLTGPGVWGPPRDRDECVRVLRRAAELGVDFIDTANSYGPYVSEELIREALHPYDGVVIATKAGLLRTGPDGWAPLGFPEYLRQECEMSLRRLDTETIDLFQLHRIDAKFPAEDQIGELLKLQQEGKIRHIGLSEVTVEQLEAAQKVAPIVSVQNMYNITTRTAEPVLEACEAHGIGFIPYFPLAAGPLAAPDGPLQRIAADHGATASQLALAWLLKRSAVMLPIPGTSKVAHLEENIAAADIELSDAEFDTLSKAGSASR</sequence>
<evidence type="ECO:0000313" key="4">
    <source>
        <dbReference type="Proteomes" id="UP000094053"/>
    </source>
</evidence>
<dbReference type="Proteomes" id="UP000094053">
    <property type="component" value="Unassembled WGS sequence"/>
</dbReference>
<comment type="caution">
    <text evidence="3">The sequence shown here is derived from an EMBL/GenBank/DDBJ whole genome shotgun (WGS) entry which is preliminary data.</text>
</comment>
<dbReference type="GO" id="GO:0005737">
    <property type="term" value="C:cytoplasm"/>
    <property type="evidence" value="ECO:0007669"/>
    <property type="project" value="TreeGrafter"/>
</dbReference>
<proteinExistence type="predicted"/>